<reference evidence="2 3" key="1">
    <citation type="submission" date="2022-11" db="UniProtKB">
        <authorList>
            <consortium name="WormBaseParasite"/>
        </authorList>
    </citation>
    <scope>IDENTIFICATION</scope>
</reference>
<dbReference type="WBParaSite" id="Minc3s00103g04647">
    <property type="protein sequence ID" value="Minc3s00103g04647"/>
    <property type="gene ID" value="Minc3s00103g04647"/>
</dbReference>
<proteinExistence type="predicted"/>
<dbReference type="AlphaFoldDB" id="A0A914MEM0"/>
<dbReference type="WBParaSite" id="Minc3s01616g25124">
    <property type="protein sequence ID" value="Minc3s01616g25124"/>
    <property type="gene ID" value="Minc3s01616g25124"/>
</dbReference>
<organism evidence="1 3">
    <name type="scientific">Meloidogyne incognita</name>
    <name type="common">Southern root-knot nematode worm</name>
    <name type="synonym">Oxyuris incognita</name>
    <dbReference type="NCBI Taxonomy" id="6306"/>
    <lineage>
        <taxon>Eukaryota</taxon>
        <taxon>Metazoa</taxon>
        <taxon>Ecdysozoa</taxon>
        <taxon>Nematoda</taxon>
        <taxon>Chromadorea</taxon>
        <taxon>Rhabditida</taxon>
        <taxon>Tylenchina</taxon>
        <taxon>Tylenchomorpha</taxon>
        <taxon>Tylenchoidea</taxon>
        <taxon>Meloidogynidae</taxon>
        <taxon>Meloidogyninae</taxon>
        <taxon>Meloidogyne</taxon>
        <taxon>Meloidogyne incognita group</taxon>
    </lineage>
</organism>
<evidence type="ECO:0000313" key="1">
    <source>
        <dbReference type="Proteomes" id="UP000887563"/>
    </source>
</evidence>
<dbReference type="Proteomes" id="UP000887563">
    <property type="component" value="Unplaced"/>
</dbReference>
<protein>
    <submittedName>
        <fullName evidence="2 3">Uncharacterized protein</fullName>
    </submittedName>
</protein>
<keyword evidence="1" id="KW-1185">Reference proteome</keyword>
<sequence>MAGCHVIETNGITHNMNVHETFATSLELAIAFVKEYRPGGCCRSFCAKHDKLFQMKEMGSL</sequence>
<evidence type="ECO:0000313" key="3">
    <source>
        <dbReference type="WBParaSite" id="Minc3s01616g25124"/>
    </source>
</evidence>
<name>A0A914MEM0_MELIC</name>
<accession>A0A914MEM0</accession>
<evidence type="ECO:0000313" key="2">
    <source>
        <dbReference type="WBParaSite" id="Minc3s00103g04647"/>
    </source>
</evidence>